<dbReference type="InterPro" id="IPR018257">
    <property type="entry name" value="Ribosomal_bL19_CS"/>
</dbReference>
<dbReference type="GO" id="GO:0022625">
    <property type="term" value="C:cytosolic large ribosomal subunit"/>
    <property type="evidence" value="ECO:0007669"/>
    <property type="project" value="TreeGrafter"/>
</dbReference>
<organism evidence="8 10">
    <name type="scientific">Treponema socranskii subsp. socranskii VPI DR56BR1116 = ATCC 35536</name>
    <dbReference type="NCBI Taxonomy" id="1125725"/>
    <lineage>
        <taxon>Bacteria</taxon>
        <taxon>Pseudomonadati</taxon>
        <taxon>Spirochaetota</taxon>
        <taxon>Spirochaetia</taxon>
        <taxon>Spirochaetales</taxon>
        <taxon>Treponemataceae</taxon>
        <taxon>Treponema</taxon>
    </lineage>
</organism>
<dbReference type="Proteomes" id="UP000016646">
    <property type="component" value="Unassembled WGS sequence"/>
</dbReference>
<dbReference type="PATRIC" id="fig|1125725.3.peg.1498"/>
<evidence type="ECO:0000256" key="7">
    <source>
        <dbReference type="SAM" id="MobiDB-lite"/>
    </source>
</evidence>
<keyword evidence="11" id="KW-1185">Reference proteome</keyword>
<keyword evidence="2 5" id="KW-0689">Ribosomal protein</keyword>
<evidence type="ECO:0000256" key="6">
    <source>
        <dbReference type="RuleBase" id="RU000559"/>
    </source>
</evidence>
<comment type="similarity">
    <text evidence="1 5 6">Belongs to the bacterial ribosomal protein bL19 family.</text>
</comment>
<evidence type="ECO:0000256" key="1">
    <source>
        <dbReference type="ARBA" id="ARBA00005781"/>
    </source>
</evidence>
<evidence type="ECO:0000313" key="11">
    <source>
        <dbReference type="Proteomes" id="UP000016646"/>
    </source>
</evidence>
<accession>U1F8Y3</accession>
<protein>
    <recommendedName>
        <fullName evidence="4 5">Large ribosomal subunit protein bL19</fullName>
    </recommendedName>
</protein>
<dbReference type="GO" id="GO:0003735">
    <property type="term" value="F:structural constituent of ribosome"/>
    <property type="evidence" value="ECO:0007669"/>
    <property type="project" value="InterPro"/>
</dbReference>
<sequence length="158" mass="17442">MDIIKGIEEKQKRASAMGFNVGDTVKVFFKIVEGRTERIQVYEGVVIAKNGGGTRETFTVRKESYGVGVERVFPMHSPRITKVEIVRPGKVRRAKLYYLRDAVGKAKRIKTRVGGNIATALAERNARADAAAAAQEAAIKEEQKEEHAAEAAEKAKKK</sequence>
<dbReference type="PANTHER" id="PTHR15680">
    <property type="entry name" value="RIBOSOMAL PROTEIN L19"/>
    <property type="match status" value="1"/>
</dbReference>
<comment type="function">
    <text evidence="5 6">This protein is located at the 30S-50S ribosomal subunit interface and may play a role in the structure and function of the aminoacyl-tRNA binding site.</text>
</comment>
<dbReference type="EMBL" id="AVQI01000084">
    <property type="protein sequence ID" value="ERJ97721.1"/>
    <property type="molecule type" value="Genomic_DNA"/>
</dbReference>
<name>U1F8Y3_TRESO</name>
<dbReference type="HAMAP" id="MF_00402">
    <property type="entry name" value="Ribosomal_bL19"/>
    <property type="match status" value="1"/>
</dbReference>
<dbReference type="GO" id="GO:0006412">
    <property type="term" value="P:translation"/>
    <property type="evidence" value="ECO:0007669"/>
    <property type="project" value="UniProtKB-UniRule"/>
</dbReference>
<dbReference type="PANTHER" id="PTHR15680:SF9">
    <property type="entry name" value="LARGE RIBOSOMAL SUBUNIT PROTEIN BL19M"/>
    <property type="match status" value="1"/>
</dbReference>
<dbReference type="NCBIfam" id="TIGR01024">
    <property type="entry name" value="rplS_bact"/>
    <property type="match status" value="1"/>
</dbReference>
<gene>
    <name evidence="5 8" type="primary">rplS</name>
    <name evidence="9" type="ORF">HMPREF0860_0480</name>
    <name evidence="8" type="ORF">HMPREF1325_1486</name>
</gene>
<evidence type="ECO:0000256" key="3">
    <source>
        <dbReference type="ARBA" id="ARBA00023274"/>
    </source>
</evidence>
<evidence type="ECO:0000256" key="2">
    <source>
        <dbReference type="ARBA" id="ARBA00022980"/>
    </source>
</evidence>
<evidence type="ECO:0000313" key="9">
    <source>
        <dbReference type="EMBL" id="ERJ97721.1"/>
    </source>
</evidence>
<dbReference type="PROSITE" id="PS01015">
    <property type="entry name" value="RIBOSOMAL_L19"/>
    <property type="match status" value="1"/>
</dbReference>
<feature type="compositionally biased region" description="Basic and acidic residues" evidence="7">
    <location>
        <begin position="138"/>
        <end position="158"/>
    </location>
</feature>
<dbReference type="EMBL" id="AUZJ01000042">
    <property type="protein sequence ID" value="ERF60517.1"/>
    <property type="molecule type" value="Genomic_DNA"/>
</dbReference>
<dbReference type="Gene3D" id="2.30.30.790">
    <property type="match status" value="1"/>
</dbReference>
<reference evidence="10 11" key="1">
    <citation type="submission" date="2013-08" db="EMBL/GenBank/DDBJ databases">
        <authorList>
            <person name="Durkin A.S."/>
            <person name="Haft D.R."/>
            <person name="McCorrison J."/>
            <person name="Torralba M."/>
            <person name="Gillis M."/>
            <person name="Haft D.H."/>
            <person name="Methe B."/>
            <person name="Sutton G."/>
            <person name="Nelson K.E."/>
        </authorList>
    </citation>
    <scope>NUCLEOTIDE SEQUENCE [LARGE SCALE GENOMIC DNA]</scope>
    <source>
        <strain evidence="9 11">ATCC 35536</strain>
        <strain evidence="8 10">VPI DR56BR1116</strain>
    </source>
</reference>
<feature type="region of interest" description="Disordered" evidence="7">
    <location>
        <begin position="137"/>
        <end position="158"/>
    </location>
</feature>
<evidence type="ECO:0000256" key="5">
    <source>
        <dbReference type="HAMAP-Rule" id="MF_00402"/>
    </source>
</evidence>
<dbReference type="InterPro" id="IPR001857">
    <property type="entry name" value="Ribosomal_bL19"/>
</dbReference>
<keyword evidence="3 5" id="KW-0687">Ribonucleoprotein</keyword>
<dbReference type="eggNOG" id="COG0335">
    <property type="taxonomic scope" value="Bacteria"/>
</dbReference>
<proteinExistence type="inferred from homology"/>
<dbReference type="PRINTS" id="PR00061">
    <property type="entry name" value="RIBOSOMALL19"/>
</dbReference>
<dbReference type="Proteomes" id="UP000016412">
    <property type="component" value="Unassembled WGS sequence"/>
</dbReference>
<dbReference type="InterPro" id="IPR038657">
    <property type="entry name" value="Ribosomal_bL19_sf"/>
</dbReference>
<evidence type="ECO:0000313" key="10">
    <source>
        <dbReference type="Proteomes" id="UP000016412"/>
    </source>
</evidence>
<comment type="caution">
    <text evidence="8">The sequence shown here is derived from an EMBL/GenBank/DDBJ whole genome shotgun (WGS) entry which is preliminary data.</text>
</comment>
<dbReference type="STRING" id="1125725.HMPREF1325_1486"/>
<evidence type="ECO:0000313" key="8">
    <source>
        <dbReference type="EMBL" id="ERF60517.1"/>
    </source>
</evidence>
<dbReference type="AlphaFoldDB" id="U1F8Y3"/>
<evidence type="ECO:0000256" key="4">
    <source>
        <dbReference type="ARBA" id="ARBA00035171"/>
    </source>
</evidence>
<dbReference type="SUPFAM" id="SSF50104">
    <property type="entry name" value="Translation proteins SH3-like domain"/>
    <property type="match status" value="1"/>
</dbReference>
<dbReference type="InterPro" id="IPR008991">
    <property type="entry name" value="Translation_prot_SH3-like_sf"/>
</dbReference>
<dbReference type="Pfam" id="PF01245">
    <property type="entry name" value="Ribosomal_L19"/>
    <property type="match status" value="1"/>
</dbReference>
<dbReference type="OrthoDB" id="9803541at2"/>